<evidence type="ECO:0000256" key="10">
    <source>
        <dbReference type="ARBA" id="ARBA00023242"/>
    </source>
</evidence>
<keyword evidence="6" id="KW-0067">ATP-binding</keyword>
<dbReference type="GO" id="GO:0005524">
    <property type="term" value="F:ATP binding"/>
    <property type="evidence" value="ECO:0007669"/>
    <property type="project" value="UniProtKB-KW"/>
</dbReference>
<dbReference type="Pfam" id="PF02735">
    <property type="entry name" value="Ku"/>
    <property type="match status" value="1"/>
</dbReference>
<organism evidence="12 13">
    <name type="scientific">Rhynocoris fuscipes</name>
    <dbReference type="NCBI Taxonomy" id="488301"/>
    <lineage>
        <taxon>Eukaryota</taxon>
        <taxon>Metazoa</taxon>
        <taxon>Ecdysozoa</taxon>
        <taxon>Arthropoda</taxon>
        <taxon>Hexapoda</taxon>
        <taxon>Insecta</taxon>
        <taxon>Pterygota</taxon>
        <taxon>Neoptera</taxon>
        <taxon>Paraneoptera</taxon>
        <taxon>Hemiptera</taxon>
        <taxon>Heteroptera</taxon>
        <taxon>Panheteroptera</taxon>
        <taxon>Cimicomorpha</taxon>
        <taxon>Reduviidae</taxon>
        <taxon>Harpactorinae</taxon>
        <taxon>Harpactorini</taxon>
        <taxon>Rhynocoris</taxon>
    </lineage>
</organism>
<evidence type="ECO:0000256" key="1">
    <source>
        <dbReference type="ARBA" id="ARBA00004123"/>
    </source>
</evidence>
<dbReference type="SUPFAM" id="SSF100939">
    <property type="entry name" value="SPOC domain-like"/>
    <property type="match status" value="1"/>
</dbReference>
<protein>
    <recommendedName>
        <fullName evidence="11">VWFA domain-containing protein</fullName>
    </recommendedName>
</protein>
<dbReference type="InterPro" id="IPR036465">
    <property type="entry name" value="vWFA_dom_sf"/>
</dbReference>
<dbReference type="PANTHER" id="PTHR12604:SF4">
    <property type="entry name" value="X-RAY REPAIR CROSS-COMPLEMENTING PROTEIN 5"/>
    <property type="match status" value="1"/>
</dbReference>
<dbReference type="SUPFAM" id="SSF53300">
    <property type="entry name" value="vWA-like"/>
    <property type="match status" value="1"/>
</dbReference>
<dbReference type="InterPro" id="IPR005161">
    <property type="entry name" value="Ku_N"/>
</dbReference>
<dbReference type="InterPro" id="IPR016194">
    <property type="entry name" value="SPOC-like_C_dom_sf"/>
</dbReference>
<keyword evidence="4" id="KW-0378">Hydrolase</keyword>
<dbReference type="Gene3D" id="3.40.50.410">
    <property type="entry name" value="von Willebrand factor, type A domain"/>
    <property type="match status" value="1"/>
</dbReference>
<dbReference type="PROSITE" id="PS50234">
    <property type="entry name" value="VWFA"/>
    <property type="match status" value="1"/>
</dbReference>
<dbReference type="Pfam" id="PF03731">
    <property type="entry name" value="Ku_N"/>
    <property type="match status" value="1"/>
</dbReference>
<keyword evidence="7" id="KW-0238">DNA-binding</keyword>
<dbReference type="Gene3D" id="2.40.290.10">
    <property type="match status" value="1"/>
</dbReference>
<dbReference type="GO" id="GO:0042162">
    <property type="term" value="F:telomeric DNA binding"/>
    <property type="evidence" value="ECO:0007669"/>
    <property type="project" value="TreeGrafter"/>
</dbReference>
<dbReference type="AlphaFoldDB" id="A0AAW1D8J9"/>
<dbReference type="GO" id="GO:0043564">
    <property type="term" value="C:Ku70:Ku80 complex"/>
    <property type="evidence" value="ECO:0007669"/>
    <property type="project" value="TreeGrafter"/>
</dbReference>
<name>A0AAW1D8J9_9HEMI</name>
<dbReference type="InterPro" id="IPR002035">
    <property type="entry name" value="VWF_A"/>
</dbReference>
<sequence>MASNKIATVVLFDVGSSVSQIYDNSEPFFKRTQWCLLRIIQRLIFSGENDEIAVVIFGSIDTDNNMDNTEEGMYSNIVEFSNLQKADWYLYERVQQLTTTNIINSNWIEGLIVSLDYLKNQCKGKRFKDKQIIMLSNFAMELSCSESKVNVIAESMNIDNIKLVTIGIDLEDQEIISKEPGSIGILMNLLDKVENGVSLSFIEAEEDIIYFKKKGKMGRFTKVNLTIGSKIDIPIRWVRKPSKKLNDLVKVESTTSMDIDESETDVRFIMENQKVTKFGNTEVIIDYADIEAMKRQTGPASCILLGCVKSYRIRREMFIGSDIYLVVAEKSSRAQAMYSAFIDALIANDKYALVRRVTVNNGKIKVGVLIPVSHQTENGISKELYFLQLPFAEYQMCVPEVKMPEPNDEEILETFDNLIDTMMISDKPKDVPMKDPWFQYRCHILQLYQTGMLKSDDEDPPVPDFIQKLVDPYPELLENALPIIQKLEKLLPIHIDEKYLDPEESITIKDSLIEANTSNNTKEKTDWTTADTEEWPDEVKEEFKDKSLSDDITLPTISLNKDVLAKNKYNTNYVSDRLWKDHGNKEEISADVQQMIDERQDTQQYDTEEMLQRLKKKF</sequence>
<feature type="domain" description="VWFA" evidence="11">
    <location>
        <begin position="7"/>
        <end position="168"/>
    </location>
</feature>
<reference evidence="12 13" key="1">
    <citation type="submission" date="2022-12" db="EMBL/GenBank/DDBJ databases">
        <title>Chromosome-level genome assembly of true bugs.</title>
        <authorList>
            <person name="Ma L."/>
            <person name="Li H."/>
        </authorList>
    </citation>
    <scope>NUCLEOTIDE SEQUENCE [LARGE SCALE GENOMIC DNA]</scope>
    <source>
        <strain evidence="12">Lab_2022b</strain>
    </source>
</reference>
<dbReference type="Proteomes" id="UP001461498">
    <property type="component" value="Unassembled WGS sequence"/>
</dbReference>
<evidence type="ECO:0000256" key="8">
    <source>
        <dbReference type="ARBA" id="ARBA00023172"/>
    </source>
</evidence>
<evidence type="ECO:0000256" key="4">
    <source>
        <dbReference type="ARBA" id="ARBA00022801"/>
    </source>
</evidence>
<evidence type="ECO:0000256" key="5">
    <source>
        <dbReference type="ARBA" id="ARBA00022806"/>
    </source>
</evidence>
<accession>A0AAW1D8J9</accession>
<dbReference type="GO" id="GO:0006303">
    <property type="term" value="P:double-strand break repair via nonhomologous end joining"/>
    <property type="evidence" value="ECO:0007669"/>
    <property type="project" value="InterPro"/>
</dbReference>
<dbReference type="GO" id="GO:0004386">
    <property type="term" value="F:helicase activity"/>
    <property type="evidence" value="ECO:0007669"/>
    <property type="project" value="UniProtKB-KW"/>
</dbReference>
<evidence type="ECO:0000256" key="6">
    <source>
        <dbReference type="ARBA" id="ARBA00022840"/>
    </source>
</evidence>
<gene>
    <name evidence="12" type="ORF">O3M35_009348</name>
</gene>
<dbReference type="EMBL" id="JAPXFL010000006">
    <property type="protein sequence ID" value="KAK9505257.1"/>
    <property type="molecule type" value="Genomic_DNA"/>
</dbReference>
<evidence type="ECO:0000256" key="3">
    <source>
        <dbReference type="ARBA" id="ARBA00022763"/>
    </source>
</evidence>
<comment type="subcellular location">
    <subcellularLocation>
        <location evidence="1">Nucleus</location>
    </subcellularLocation>
</comment>
<dbReference type="GO" id="GO:0000723">
    <property type="term" value="P:telomere maintenance"/>
    <property type="evidence" value="ECO:0007669"/>
    <property type="project" value="TreeGrafter"/>
</dbReference>
<keyword evidence="3" id="KW-0227">DNA damage</keyword>
<keyword evidence="9" id="KW-0234">DNA repair</keyword>
<dbReference type="InterPro" id="IPR006164">
    <property type="entry name" value="DNA_bd_Ku70/Ku80"/>
</dbReference>
<keyword evidence="8" id="KW-0233">DNA recombination</keyword>
<proteinExistence type="predicted"/>
<comment type="caution">
    <text evidence="12">The sequence shown here is derived from an EMBL/GenBank/DDBJ whole genome shotgun (WGS) entry which is preliminary data.</text>
</comment>
<keyword evidence="5" id="KW-0347">Helicase</keyword>
<evidence type="ECO:0000256" key="2">
    <source>
        <dbReference type="ARBA" id="ARBA00022741"/>
    </source>
</evidence>
<dbReference type="Gene3D" id="1.10.1600.10">
    <property type="match status" value="1"/>
</dbReference>
<keyword evidence="13" id="KW-1185">Reference proteome</keyword>
<dbReference type="GO" id="GO:0003690">
    <property type="term" value="F:double-stranded DNA binding"/>
    <property type="evidence" value="ECO:0007669"/>
    <property type="project" value="TreeGrafter"/>
</dbReference>
<dbReference type="GO" id="GO:0016787">
    <property type="term" value="F:hydrolase activity"/>
    <property type="evidence" value="ECO:0007669"/>
    <property type="project" value="UniProtKB-KW"/>
</dbReference>
<keyword evidence="10" id="KW-0539">Nucleus</keyword>
<keyword evidence="2" id="KW-0547">Nucleotide-binding</keyword>
<evidence type="ECO:0000313" key="13">
    <source>
        <dbReference type="Proteomes" id="UP001461498"/>
    </source>
</evidence>
<evidence type="ECO:0000313" key="12">
    <source>
        <dbReference type="EMBL" id="KAK9505257.1"/>
    </source>
</evidence>
<dbReference type="PANTHER" id="PTHR12604">
    <property type="entry name" value="KU AUTOANTIGEN DNA HELICASE"/>
    <property type="match status" value="1"/>
</dbReference>
<evidence type="ECO:0000256" key="7">
    <source>
        <dbReference type="ARBA" id="ARBA00023125"/>
    </source>
</evidence>
<evidence type="ECO:0000256" key="9">
    <source>
        <dbReference type="ARBA" id="ARBA00023204"/>
    </source>
</evidence>
<dbReference type="GO" id="GO:0006310">
    <property type="term" value="P:DNA recombination"/>
    <property type="evidence" value="ECO:0007669"/>
    <property type="project" value="UniProtKB-KW"/>
</dbReference>
<evidence type="ECO:0000259" key="11">
    <source>
        <dbReference type="PROSITE" id="PS50234"/>
    </source>
</evidence>